<evidence type="ECO:0000256" key="1">
    <source>
        <dbReference type="ARBA" id="ARBA00004651"/>
    </source>
</evidence>
<proteinExistence type="inferred from homology"/>
<dbReference type="Pfam" id="PF02687">
    <property type="entry name" value="FtsX"/>
    <property type="match status" value="1"/>
</dbReference>
<keyword evidence="4 7" id="KW-0812">Transmembrane</keyword>
<organism evidence="10 11">
    <name type="scientific">Helicobacter enhydrae</name>
    <dbReference type="NCBI Taxonomy" id="222136"/>
    <lineage>
        <taxon>Bacteria</taxon>
        <taxon>Pseudomonadati</taxon>
        <taxon>Campylobacterota</taxon>
        <taxon>Epsilonproteobacteria</taxon>
        <taxon>Campylobacterales</taxon>
        <taxon>Helicobacteraceae</taxon>
        <taxon>Helicobacter</taxon>
    </lineage>
</organism>
<keyword evidence="6 7" id="KW-0472">Membrane</keyword>
<keyword evidence="3" id="KW-1003">Cell membrane</keyword>
<feature type="transmembrane region" description="Helical" evidence="7">
    <location>
        <begin position="364"/>
        <end position="388"/>
    </location>
</feature>
<reference evidence="11" key="1">
    <citation type="submission" date="2016-07" db="EMBL/GenBank/DDBJ databases">
        <authorList>
            <person name="Florea S."/>
            <person name="Webb J.S."/>
            <person name="Jaromczyk J."/>
            <person name="Schardl C.L."/>
        </authorList>
    </citation>
    <scope>NUCLEOTIDE SEQUENCE [LARGE SCALE GENOMIC DNA]</scope>
    <source>
        <strain evidence="11">MIT 01-6242</strain>
    </source>
</reference>
<evidence type="ECO:0000313" key="11">
    <source>
        <dbReference type="Proteomes" id="UP000092884"/>
    </source>
</evidence>
<protein>
    <recommendedName>
        <fullName evidence="12">ABC transporter permease</fullName>
    </recommendedName>
</protein>
<feature type="transmembrane region" description="Helical" evidence="7">
    <location>
        <begin position="270"/>
        <end position="296"/>
    </location>
</feature>
<dbReference type="RefSeq" id="WP_066339641.1">
    <property type="nucleotide sequence ID" value="NZ_CP016503.1"/>
</dbReference>
<evidence type="ECO:0000259" key="8">
    <source>
        <dbReference type="Pfam" id="PF02687"/>
    </source>
</evidence>
<sequence>MKLAFFLLPKYLKLDRTQPFIFVTALLAFLGIGIGVMVLCVAMAIMNGVSKEFREKIMLMNYPLSVKSLKGALVPQDLLYSLQIEFPDLRFSPYVRSHALIKTPYGINPAVIFGVDFAQESEINPILKQTLVDTNAQDLKDFGLVLGREFDEGFGIKPKQKVILFFTELVPHSIGFTPVSKRFEVQGFFHSGIGAYDRAYGYTSLQSLQKVRNIADNLYDGIHIDSAQPLQDYERIAKFLKQRFGYSYYVEGWWHQNGNLFSAMELEKRALFIVLLLIILMASLNIISSLLMVIMNRRKEIALLLSMGASQKEIKKSFFVLGNSIGMAGILFGFVLAFVAMKILDKFPIVSLPANVYGTTKLPLDFSLLDFALIALGSIVIVLFSAYYPANRASKINLLEVLRNE</sequence>
<feature type="transmembrane region" description="Helical" evidence="7">
    <location>
        <begin position="317"/>
        <end position="344"/>
    </location>
</feature>
<comment type="similarity">
    <text evidence="2">Belongs to the ABC-4 integral membrane protein family. LolC/E subfamily.</text>
</comment>
<evidence type="ECO:0000256" key="5">
    <source>
        <dbReference type="ARBA" id="ARBA00022989"/>
    </source>
</evidence>
<accession>A0A1B1U540</accession>
<feature type="transmembrane region" description="Helical" evidence="7">
    <location>
        <begin position="20"/>
        <end position="46"/>
    </location>
</feature>
<dbReference type="InterPro" id="IPR051447">
    <property type="entry name" value="Lipoprotein-release_system"/>
</dbReference>
<gene>
    <name evidence="10" type="ORF">BBW65_03235</name>
</gene>
<evidence type="ECO:0000256" key="3">
    <source>
        <dbReference type="ARBA" id="ARBA00022475"/>
    </source>
</evidence>
<evidence type="ECO:0000256" key="4">
    <source>
        <dbReference type="ARBA" id="ARBA00022692"/>
    </source>
</evidence>
<dbReference type="Proteomes" id="UP000092884">
    <property type="component" value="Chromosome"/>
</dbReference>
<dbReference type="OrthoDB" id="9808461at2"/>
<comment type="subcellular location">
    <subcellularLocation>
        <location evidence="1">Cell membrane</location>
        <topology evidence="1">Multi-pass membrane protein</topology>
    </subcellularLocation>
</comment>
<evidence type="ECO:0000256" key="6">
    <source>
        <dbReference type="ARBA" id="ARBA00023136"/>
    </source>
</evidence>
<dbReference type="InterPro" id="IPR025857">
    <property type="entry name" value="MacB_PCD"/>
</dbReference>
<evidence type="ECO:0000256" key="2">
    <source>
        <dbReference type="ARBA" id="ARBA00005236"/>
    </source>
</evidence>
<keyword evidence="5 7" id="KW-1133">Transmembrane helix</keyword>
<dbReference type="GO" id="GO:0098797">
    <property type="term" value="C:plasma membrane protein complex"/>
    <property type="evidence" value="ECO:0007669"/>
    <property type="project" value="TreeGrafter"/>
</dbReference>
<keyword evidence="11" id="KW-1185">Reference proteome</keyword>
<evidence type="ECO:0000256" key="7">
    <source>
        <dbReference type="SAM" id="Phobius"/>
    </source>
</evidence>
<dbReference type="AlphaFoldDB" id="A0A1B1U540"/>
<dbReference type="GO" id="GO:0044874">
    <property type="term" value="P:lipoprotein localization to outer membrane"/>
    <property type="evidence" value="ECO:0007669"/>
    <property type="project" value="TreeGrafter"/>
</dbReference>
<evidence type="ECO:0000313" key="10">
    <source>
        <dbReference type="EMBL" id="ANV97876.1"/>
    </source>
</evidence>
<dbReference type="Pfam" id="PF12704">
    <property type="entry name" value="MacB_PCD"/>
    <property type="match status" value="1"/>
</dbReference>
<evidence type="ECO:0008006" key="12">
    <source>
        <dbReference type="Google" id="ProtNLM"/>
    </source>
</evidence>
<feature type="domain" description="ABC3 transporter permease C-terminal" evidence="8">
    <location>
        <begin position="273"/>
        <end position="397"/>
    </location>
</feature>
<dbReference type="PANTHER" id="PTHR30489">
    <property type="entry name" value="LIPOPROTEIN-RELEASING SYSTEM TRANSMEMBRANE PROTEIN LOLE"/>
    <property type="match status" value="1"/>
</dbReference>
<dbReference type="PANTHER" id="PTHR30489:SF0">
    <property type="entry name" value="LIPOPROTEIN-RELEASING SYSTEM TRANSMEMBRANE PROTEIN LOLE"/>
    <property type="match status" value="1"/>
</dbReference>
<dbReference type="STRING" id="222136.BBW65_03235"/>
<dbReference type="EMBL" id="CP016503">
    <property type="protein sequence ID" value="ANV97876.1"/>
    <property type="molecule type" value="Genomic_DNA"/>
</dbReference>
<feature type="domain" description="MacB-like periplasmic core" evidence="9">
    <location>
        <begin position="26"/>
        <end position="221"/>
    </location>
</feature>
<dbReference type="InterPro" id="IPR003838">
    <property type="entry name" value="ABC3_permease_C"/>
</dbReference>
<dbReference type="KEGG" id="het:BBW65_03235"/>
<name>A0A1B1U540_9HELI</name>
<evidence type="ECO:0000259" key="9">
    <source>
        <dbReference type="Pfam" id="PF12704"/>
    </source>
</evidence>